<evidence type="ECO:0000256" key="1">
    <source>
        <dbReference type="ARBA" id="ARBA00001946"/>
    </source>
</evidence>
<comment type="caution">
    <text evidence="7">The sequence shown here is derived from an EMBL/GenBank/DDBJ whole genome shotgun (WGS) entry which is preliminary data.</text>
</comment>
<proteinExistence type="inferred from homology"/>
<evidence type="ECO:0000256" key="4">
    <source>
        <dbReference type="ARBA" id="ARBA00022723"/>
    </source>
</evidence>
<accession>A0A4R7K5Q5</accession>
<dbReference type="PROSITE" id="PS00444">
    <property type="entry name" value="POLYPRENYL_SYNTHASE_2"/>
    <property type="match status" value="1"/>
</dbReference>
<dbReference type="GO" id="GO:0046872">
    <property type="term" value="F:metal ion binding"/>
    <property type="evidence" value="ECO:0007669"/>
    <property type="project" value="UniProtKB-KW"/>
</dbReference>
<dbReference type="RefSeq" id="WP_133686031.1">
    <property type="nucleotide sequence ID" value="NZ_SOAY01000010.1"/>
</dbReference>
<dbReference type="Gene3D" id="1.10.600.10">
    <property type="entry name" value="Farnesyl Diphosphate Synthase"/>
    <property type="match status" value="1"/>
</dbReference>
<comment type="similarity">
    <text evidence="2 6">Belongs to the FPP/GGPP synthase family.</text>
</comment>
<keyword evidence="4" id="KW-0479">Metal-binding</keyword>
<dbReference type="InterPro" id="IPR000092">
    <property type="entry name" value="Polyprenyl_synt"/>
</dbReference>
<dbReference type="PROSITE" id="PS00723">
    <property type="entry name" value="POLYPRENYL_SYNTHASE_1"/>
    <property type="match status" value="1"/>
</dbReference>
<evidence type="ECO:0000313" key="8">
    <source>
        <dbReference type="Proteomes" id="UP000294749"/>
    </source>
</evidence>
<name>A0A4R7K5Q5_9FLAO</name>
<gene>
    <name evidence="7" type="ORF">CLV90_0621</name>
</gene>
<comment type="cofactor">
    <cofactor evidence="1">
        <name>Mg(2+)</name>
        <dbReference type="ChEBI" id="CHEBI:18420"/>
    </cofactor>
</comment>
<dbReference type="InterPro" id="IPR008949">
    <property type="entry name" value="Isoprenoid_synthase_dom_sf"/>
</dbReference>
<dbReference type="InterPro" id="IPR033749">
    <property type="entry name" value="Polyprenyl_synt_CS"/>
</dbReference>
<dbReference type="AlphaFoldDB" id="A0A4R7K5Q5"/>
<dbReference type="Pfam" id="PF00348">
    <property type="entry name" value="polyprenyl_synt"/>
    <property type="match status" value="1"/>
</dbReference>
<reference evidence="7 8" key="1">
    <citation type="submission" date="2019-03" db="EMBL/GenBank/DDBJ databases">
        <title>Genomic Encyclopedia of Archaeal and Bacterial Type Strains, Phase II (KMG-II): from individual species to whole genera.</title>
        <authorList>
            <person name="Goeker M."/>
        </authorList>
    </citation>
    <scope>NUCLEOTIDE SEQUENCE [LARGE SCALE GENOMIC DNA]</scope>
    <source>
        <strain evidence="7 8">DSM 25233</strain>
    </source>
</reference>
<sequence length="324" mass="36771">MHTINEYREEFIAYLDSKKITKEPRNLYEPITYILGLGGKRLRPVLVLMTAEIFKGDFKNALDAALAIEVFHNFSLVHDDIMDDAPVRRGETTVHEKWDINTGILSGDAMLILAYQLFENYEPNVFRDLAKLFSKTALEVCEGQQYDVDFETRDDVMLPEYLKMIEYKTAVLVAAALKMGAIVAGASDTAQEKMYSFGLNLGIAFQLQDDYLDVFGDPETFGKQVGGDIIENKKTYLYLKALNSGSEMMTKELEHLYSIQPKESEAKISAVRSIFEKTEADKATKVAIADYTARAFDVLEEMEIEPENKELLKQFGENLMNRTV</sequence>
<dbReference type="CDD" id="cd00685">
    <property type="entry name" value="Trans_IPPS_HT"/>
    <property type="match status" value="1"/>
</dbReference>
<dbReference type="SFLD" id="SFLDS00005">
    <property type="entry name" value="Isoprenoid_Synthase_Type_I"/>
    <property type="match status" value="1"/>
</dbReference>
<evidence type="ECO:0000256" key="5">
    <source>
        <dbReference type="ARBA" id="ARBA00022842"/>
    </source>
</evidence>
<dbReference type="OrthoDB" id="9805316at2"/>
<keyword evidence="8" id="KW-1185">Reference proteome</keyword>
<evidence type="ECO:0000256" key="2">
    <source>
        <dbReference type="ARBA" id="ARBA00006706"/>
    </source>
</evidence>
<keyword evidence="5" id="KW-0460">Magnesium</keyword>
<evidence type="ECO:0000256" key="6">
    <source>
        <dbReference type="RuleBase" id="RU004466"/>
    </source>
</evidence>
<dbReference type="PANTHER" id="PTHR12001">
    <property type="entry name" value="GERANYLGERANYL PYROPHOSPHATE SYNTHASE"/>
    <property type="match status" value="1"/>
</dbReference>
<evidence type="ECO:0000313" key="7">
    <source>
        <dbReference type="EMBL" id="TDT46567.1"/>
    </source>
</evidence>
<dbReference type="GO" id="GO:0004659">
    <property type="term" value="F:prenyltransferase activity"/>
    <property type="evidence" value="ECO:0007669"/>
    <property type="project" value="InterPro"/>
</dbReference>
<dbReference type="SFLD" id="SFLDG01017">
    <property type="entry name" value="Polyprenyl_Transferase_Like"/>
    <property type="match status" value="1"/>
</dbReference>
<protein>
    <submittedName>
        <fullName evidence="7">Geranylgeranyl diphosphate synthase type II</fullName>
    </submittedName>
</protein>
<keyword evidence="3 6" id="KW-0808">Transferase</keyword>
<dbReference type="GO" id="GO:0008299">
    <property type="term" value="P:isoprenoid biosynthetic process"/>
    <property type="evidence" value="ECO:0007669"/>
    <property type="project" value="InterPro"/>
</dbReference>
<organism evidence="7 8">
    <name type="scientific">Maribacter spongiicola</name>
    <dbReference type="NCBI Taxonomy" id="1206753"/>
    <lineage>
        <taxon>Bacteria</taxon>
        <taxon>Pseudomonadati</taxon>
        <taxon>Bacteroidota</taxon>
        <taxon>Flavobacteriia</taxon>
        <taxon>Flavobacteriales</taxon>
        <taxon>Flavobacteriaceae</taxon>
        <taxon>Maribacter</taxon>
    </lineage>
</organism>
<dbReference type="EMBL" id="SOAY01000010">
    <property type="protein sequence ID" value="TDT46567.1"/>
    <property type="molecule type" value="Genomic_DNA"/>
</dbReference>
<dbReference type="Proteomes" id="UP000294749">
    <property type="component" value="Unassembled WGS sequence"/>
</dbReference>
<dbReference type="SUPFAM" id="SSF48576">
    <property type="entry name" value="Terpenoid synthases"/>
    <property type="match status" value="1"/>
</dbReference>
<dbReference type="PANTHER" id="PTHR12001:SF85">
    <property type="entry name" value="SHORT CHAIN ISOPRENYL DIPHOSPHATE SYNTHASE"/>
    <property type="match status" value="1"/>
</dbReference>
<evidence type="ECO:0000256" key="3">
    <source>
        <dbReference type="ARBA" id="ARBA00022679"/>
    </source>
</evidence>